<comment type="caution">
    <text evidence="1">The sequence shown here is derived from an EMBL/GenBank/DDBJ whole genome shotgun (WGS) entry which is preliminary data.</text>
</comment>
<dbReference type="STRING" id="344882.ABB29_10345"/>
<dbReference type="GO" id="GO:0000287">
    <property type="term" value="F:magnesium ion binding"/>
    <property type="evidence" value="ECO:0007669"/>
    <property type="project" value="TreeGrafter"/>
</dbReference>
<dbReference type="RefSeq" id="WP_057658744.1">
    <property type="nucleotide sequence ID" value="NZ_LDJL01000011.1"/>
</dbReference>
<keyword evidence="2" id="KW-1185">Reference proteome</keyword>
<dbReference type="GO" id="GO:0036424">
    <property type="term" value="F:L-phosphoserine phosphatase activity"/>
    <property type="evidence" value="ECO:0007669"/>
    <property type="project" value="TreeGrafter"/>
</dbReference>
<name>A0A0R0CUC1_9GAMM</name>
<reference evidence="1 2" key="1">
    <citation type="submission" date="2015-05" db="EMBL/GenBank/DDBJ databases">
        <title>Genome sequencing and analysis of members of genus Stenotrophomonas.</title>
        <authorList>
            <person name="Patil P.P."/>
            <person name="Midha S."/>
            <person name="Patil P.B."/>
        </authorList>
    </citation>
    <scope>NUCLEOTIDE SEQUENCE [LARGE SCALE GENOMIC DNA]</scope>
    <source>
        <strain evidence="1 2">DSM 21858</strain>
    </source>
</reference>
<dbReference type="CDD" id="cd02612">
    <property type="entry name" value="HAD_PGPPase"/>
    <property type="match status" value="1"/>
</dbReference>
<keyword evidence="1" id="KW-0378">Hydrolase</keyword>
<evidence type="ECO:0000313" key="1">
    <source>
        <dbReference type="EMBL" id="KRG68867.1"/>
    </source>
</evidence>
<dbReference type="Pfam" id="PF12710">
    <property type="entry name" value="HAD"/>
    <property type="match status" value="1"/>
</dbReference>
<dbReference type="Proteomes" id="UP000052052">
    <property type="component" value="Unassembled WGS sequence"/>
</dbReference>
<gene>
    <name evidence="1" type="ORF">ABB29_10345</name>
</gene>
<dbReference type="InterPro" id="IPR023214">
    <property type="entry name" value="HAD_sf"/>
</dbReference>
<accession>A0A0R0CUC1</accession>
<dbReference type="InterPro" id="IPR036412">
    <property type="entry name" value="HAD-like_sf"/>
</dbReference>
<dbReference type="EMBL" id="LDJL01000011">
    <property type="protein sequence ID" value="KRG68867.1"/>
    <property type="molecule type" value="Genomic_DNA"/>
</dbReference>
<dbReference type="OrthoDB" id="9784466at2"/>
<dbReference type="NCBIfam" id="TIGR01488">
    <property type="entry name" value="HAD-SF-IB"/>
    <property type="match status" value="1"/>
</dbReference>
<proteinExistence type="predicted"/>
<dbReference type="InterPro" id="IPR006385">
    <property type="entry name" value="HAD_hydro_SerB1"/>
</dbReference>
<dbReference type="Gene3D" id="1.20.1440.100">
    <property type="entry name" value="SG protein - dephosphorylation function"/>
    <property type="match status" value="1"/>
</dbReference>
<dbReference type="SUPFAM" id="SSF56784">
    <property type="entry name" value="HAD-like"/>
    <property type="match status" value="1"/>
</dbReference>
<dbReference type="NCBIfam" id="TIGR01490">
    <property type="entry name" value="HAD-SF-IB-hyp1"/>
    <property type="match status" value="1"/>
</dbReference>
<dbReference type="InterPro" id="IPR050582">
    <property type="entry name" value="HAD-like_SerB"/>
</dbReference>
<dbReference type="GO" id="GO:0005737">
    <property type="term" value="C:cytoplasm"/>
    <property type="evidence" value="ECO:0007669"/>
    <property type="project" value="TreeGrafter"/>
</dbReference>
<dbReference type="Gene3D" id="3.40.50.1000">
    <property type="entry name" value="HAD superfamily/HAD-like"/>
    <property type="match status" value="1"/>
</dbReference>
<evidence type="ECO:0000313" key="2">
    <source>
        <dbReference type="Proteomes" id="UP000052052"/>
    </source>
</evidence>
<organism evidence="1 2">
    <name type="scientific">Pseudoxanthomonas dokdonensis</name>
    <dbReference type="NCBI Taxonomy" id="344882"/>
    <lineage>
        <taxon>Bacteria</taxon>
        <taxon>Pseudomonadati</taxon>
        <taxon>Pseudomonadota</taxon>
        <taxon>Gammaproteobacteria</taxon>
        <taxon>Lysobacterales</taxon>
        <taxon>Lysobacteraceae</taxon>
        <taxon>Pseudoxanthomonas</taxon>
    </lineage>
</organism>
<protein>
    <submittedName>
        <fullName evidence="1">Hydrolase</fullName>
    </submittedName>
</protein>
<dbReference type="AlphaFoldDB" id="A0A0R0CUC1"/>
<dbReference type="PANTHER" id="PTHR43344">
    <property type="entry name" value="PHOSPHOSERINE PHOSPHATASE"/>
    <property type="match status" value="1"/>
</dbReference>
<dbReference type="GO" id="GO:0006564">
    <property type="term" value="P:L-serine biosynthetic process"/>
    <property type="evidence" value="ECO:0007669"/>
    <property type="project" value="TreeGrafter"/>
</dbReference>
<dbReference type="PATRIC" id="fig|344882.3.peg.440"/>
<dbReference type="PANTHER" id="PTHR43344:SF14">
    <property type="entry name" value="HAD-IB FAMILY HYDROLASE"/>
    <property type="match status" value="1"/>
</dbReference>
<sequence length="196" mass="22190">MDLALFDFDGTITTRETFADFLRFSAHPLRRWLGVPCFAPLVLGYRAGVVNPSLLRAAAIRFAFQGVSAEQVRQRGQDYAREIIPGLLRPVAMQRIAWHQARGDTVIVVSGALDSYLAPWCRQHQLQLICSSLQQRGDRLTGAYAGRQCVAEEKPRRVLAELDRHEFAAIHAYGDTAEDQAMLALADHRIYRWQRL</sequence>